<dbReference type="InterPro" id="IPR003439">
    <property type="entry name" value="ABC_transporter-like_ATP-bd"/>
</dbReference>
<dbReference type="GO" id="GO:0005743">
    <property type="term" value="C:mitochondrial inner membrane"/>
    <property type="evidence" value="ECO:0007669"/>
    <property type="project" value="TreeGrafter"/>
</dbReference>
<evidence type="ECO:0000256" key="3">
    <source>
        <dbReference type="ARBA" id="ARBA00022989"/>
    </source>
</evidence>
<evidence type="ECO:0000313" key="7">
    <source>
        <dbReference type="EMBL" id="TFY50722.1"/>
    </source>
</evidence>
<dbReference type="EMBL" id="SEKV01001393">
    <property type="protein sequence ID" value="TFY50722.1"/>
    <property type="molecule type" value="Genomic_DNA"/>
</dbReference>
<dbReference type="Proteomes" id="UP000298390">
    <property type="component" value="Unassembled WGS sequence"/>
</dbReference>
<dbReference type="InterPro" id="IPR027417">
    <property type="entry name" value="P-loop_NTPase"/>
</dbReference>
<dbReference type="PANTHER" id="PTHR43394">
    <property type="entry name" value="ATP-DEPENDENT PERMEASE MDL1, MITOCHONDRIAL"/>
    <property type="match status" value="1"/>
</dbReference>
<evidence type="ECO:0000256" key="1">
    <source>
        <dbReference type="ARBA" id="ARBA00004141"/>
    </source>
</evidence>
<dbReference type="GO" id="GO:0015421">
    <property type="term" value="F:ABC-type oligopeptide transporter activity"/>
    <property type="evidence" value="ECO:0007669"/>
    <property type="project" value="TreeGrafter"/>
</dbReference>
<dbReference type="Gene3D" id="3.40.50.300">
    <property type="entry name" value="P-loop containing nucleotide triphosphate hydrolases"/>
    <property type="match status" value="1"/>
</dbReference>
<keyword evidence="2" id="KW-0812">Transmembrane</keyword>
<dbReference type="GO" id="GO:0016887">
    <property type="term" value="F:ATP hydrolysis activity"/>
    <property type="evidence" value="ECO:0007669"/>
    <property type="project" value="InterPro"/>
</dbReference>
<feature type="signal peptide" evidence="5">
    <location>
        <begin position="1"/>
        <end position="22"/>
    </location>
</feature>
<dbReference type="SUPFAM" id="SSF52540">
    <property type="entry name" value="P-loop containing nucleoside triphosphate hydrolases"/>
    <property type="match status" value="1"/>
</dbReference>
<evidence type="ECO:0000313" key="8">
    <source>
        <dbReference type="Proteomes" id="UP000298390"/>
    </source>
</evidence>
<dbReference type="Gene3D" id="1.20.1560.10">
    <property type="entry name" value="ABC transporter type 1, transmembrane domain"/>
    <property type="match status" value="1"/>
</dbReference>
<sequence>IVLSKGKFSMAALLTLVESAPASPVAQSNSTVHAPLKPTRRPTHIRKIVPAKCRGEFELDGVTFAYPSRPTMPVLQDVSIFLPSNETSFIVGGSGSGKSTIAQLLLQMYATAEGAIRLADEDTRRVCQLTVRAGRGSSQEIDGCLRRRAEIGWGKAKKIPLPAGSSQFIEFGCLSCIRATGSGMYICSDKNKGPSL</sequence>
<keyword evidence="5" id="KW-0732">Signal</keyword>
<evidence type="ECO:0000256" key="4">
    <source>
        <dbReference type="ARBA" id="ARBA00023136"/>
    </source>
</evidence>
<dbReference type="AlphaFoldDB" id="A0A4Y9XLW8"/>
<protein>
    <recommendedName>
        <fullName evidence="6">ABC transporter domain-containing protein</fullName>
    </recommendedName>
</protein>
<dbReference type="InterPro" id="IPR036640">
    <property type="entry name" value="ABC1_TM_sf"/>
</dbReference>
<feature type="domain" description="ABC transporter" evidence="6">
    <location>
        <begin position="75"/>
        <end position="125"/>
    </location>
</feature>
<proteinExistence type="predicted"/>
<evidence type="ECO:0000256" key="5">
    <source>
        <dbReference type="SAM" id="SignalP"/>
    </source>
</evidence>
<dbReference type="InterPro" id="IPR039421">
    <property type="entry name" value="Type_1_exporter"/>
</dbReference>
<reference evidence="7 8" key="1">
    <citation type="submission" date="2019-01" db="EMBL/GenBank/DDBJ databases">
        <title>Genome sequencing of the rare red list fungi Fomitopsis rosea.</title>
        <authorList>
            <person name="Buettner E."/>
            <person name="Kellner H."/>
        </authorList>
    </citation>
    <scope>NUCLEOTIDE SEQUENCE [LARGE SCALE GENOMIC DNA]</scope>
    <source>
        <strain evidence="7 8">DSM 105464</strain>
    </source>
</reference>
<dbReference type="Pfam" id="PF00005">
    <property type="entry name" value="ABC_tran"/>
    <property type="match status" value="1"/>
</dbReference>
<feature type="chain" id="PRO_5021267362" description="ABC transporter domain-containing protein" evidence="5">
    <location>
        <begin position="23"/>
        <end position="196"/>
    </location>
</feature>
<evidence type="ECO:0000256" key="2">
    <source>
        <dbReference type="ARBA" id="ARBA00022692"/>
    </source>
</evidence>
<keyword evidence="4" id="KW-0472">Membrane</keyword>
<dbReference type="PANTHER" id="PTHR43394:SF15">
    <property type="entry name" value="ALPHA-FACTOR-TRANSPORTING ATPASE"/>
    <property type="match status" value="1"/>
</dbReference>
<feature type="non-terminal residue" evidence="7">
    <location>
        <position position="1"/>
    </location>
</feature>
<name>A0A4Y9XLW8_9APHY</name>
<evidence type="ECO:0000259" key="6">
    <source>
        <dbReference type="Pfam" id="PF00005"/>
    </source>
</evidence>
<gene>
    <name evidence="7" type="ORF">EVJ58_g10918</name>
</gene>
<keyword evidence="3" id="KW-1133">Transmembrane helix</keyword>
<comment type="subcellular location">
    <subcellularLocation>
        <location evidence="1">Membrane</location>
        <topology evidence="1">Multi-pass membrane protein</topology>
    </subcellularLocation>
</comment>
<comment type="caution">
    <text evidence="7">The sequence shown here is derived from an EMBL/GenBank/DDBJ whole genome shotgun (WGS) entry which is preliminary data.</text>
</comment>
<dbReference type="GO" id="GO:0005524">
    <property type="term" value="F:ATP binding"/>
    <property type="evidence" value="ECO:0007669"/>
    <property type="project" value="InterPro"/>
</dbReference>
<dbReference type="STRING" id="34475.A0A4Y9XLW8"/>
<dbReference type="GO" id="GO:0090374">
    <property type="term" value="P:oligopeptide export from mitochondrion"/>
    <property type="evidence" value="ECO:0007669"/>
    <property type="project" value="TreeGrafter"/>
</dbReference>
<accession>A0A4Y9XLW8</accession>
<organism evidence="7 8">
    <name type="scientific">Rhodofomes roseus</name>
    <dbReference type="NCBI Taxonomy" id="34475"/>
    <lineage>
        <taxon>Eukaryota</taxon>
        <taxon>Fungi</taxon>
        <taxon>Dikarya</taxon>
        <taxon>Basidiomycota</taxon>
        <taxon>Agaricomycotina</taxon>
        <taxon>Agaricomycetes</taxon>
        <taxon>Polyporales</taxon>
        <taxon>Rhodofomes</taxon>
    </lineage>
</organism>